<reference evidence="3" key="2">
    <citation type="submission" date="2020-09" db="EMBL/GenBank/DDBJ databases">
        <authorList>
            <person name="Sun Q."/>
            <person name="Kim S."/>
        </authorList>
    </citation>
    <scope>NUCLEOTIDE SEQUENCE</scope>
    <source>
        <strain evidence="3">KCTC 12988</strain>
    </source>
</reference>
<gene>
    <name evidence="3" type="ORF">GCM10007100_24410</name>
</gene>
<evidence type="ECO:0000313" key="3">
    <source>
        <dbReference type="EMBL" id="GHC56736.1"/>
    </source>
</evidence>
<proteinExistence type="predicted"/>
<sequence>MRSSLIPFFKNAPLMAGAFFLLFSNVGCKEQSGQTDKWISKPDEKELAASPTEQVEKAEEAAPETAPGEETVRFLSYNLENYLTMRRGKSYLPKPEKEIDALIGIIARQKPDILGICEIGKEDDLLDLQTRLKNVGIDLPHYEHTGGADDTRHLALLSRYPIVATDSQSDLSFELTGQSRVIGRGILDATVDIGGSELRFLGAHLKSKREIEDADQELIRQAEGRLLREHADAILREKPETMLIAYGDFNDTIGSKTLSIVRGRRNSKTHMPDFYFKDSRGELWTHFWDYQDVYSRFDYVLFSESLKSKLDGKACGIVDDPRWGEASDHRALLFVVRP</sequence>
<evidence type="ECO:0000259" key="2">
    <source>
        <dbReference type="Pfam" id="PF03372"/>
    </source>
</evidence>
<dbReference type="EMBL" id="BMXI01000010">
    <property type="protein sequence ID" value="GHC56736.1"/>
    <property type="molecule type" value="Genomic_DNA"/>
</dbReference>
<name>A0A918WMD3_9BACT</name>
<keyword evidence="4" id="KW-1185">Reference proteome</keyword>
<dbReference type="PANTHER" id="PTHR14859:SF1">
    <property type="entry name" value="PGAP2-INTERACTING PROTEIN"/>
    <property type="match status" value="1"/>
</dbReference>
<evidence type="ECO:0000313" key="4">
    <source>
        <dbReference type="Proteomes" id="UP000644507"/>
    </source>
</evidence>
<dbReference type="AlphaFoldDB" id="A0A918WMD3"/>
<dbReference type="GO" id="GO:0006506">
    <property type="term" value="P:GPI anchor biosynthetic process"/>
    <property type="evidence" value="ECO:0007669"/>
    <property type="project" value="TreeGrafter"/>
</dbReference>
<organism evidence="3 4">
    <name type="scientific">Roseibacillus persicicus</name>
    <dbReference type="NCBI Taxonomy" id="454148"/>
    <lineage>
        <taxon>Bacteria</taxon>
        <taxon>Pseudomonadati</taxon>
        <taxon>Verrucomicrobiota</taxon>
        <taxon>Verrucomicrobiia</taxon>
        <taxon>Verrucomicrobiales</taxon>
        <taxon>Verrucomicrobiaceae</taxon>
        <taxon>Roseibacillus</taxon>
    </lineage>
</organism>
<dbReference type="Gene3D" id="3.60.10.10">
    <property type="entry name" value="Endonuclease/exonuclease/phosphatase"/>
    <property type="match status" value="1"/>
</dbReference>
<dbReference type="InterPro" id="IPR036691">
    <property type="entry name" value="Endo/exonu/phosph_ase_sf"/>
</dbReference>
<dbReference type="GO" id="GO:0003824">
    <property type="term" value="F:catalytic activity"/>
    <property type="evidence" value="ECO:0007669"/>
    <property type="project" value="InterPro"/>
</dbReference>
<comment type="caution">
    <text evidence="3">The sequence shown here is derived from an EMBL/GenBank/DDBJ whole genome shotgun (WGS) entry which is preliminary data.</text>
</comment>
<dbReference type="GO" id="GO:0016020">
    <property type="term" value="C:membrane"/>
    <property type="evidence" value="ECO:0007669"/>
    <property type="project" value="GOC"/>
</dbReference>
<dbReference type="InterPro" id="IPR005135">
    <property type="entry name" value="Endo/exonuclease/phosphatase"/>
</dbReference>
<accession>A0A918WMD3</accession>
<dbReference type="Proteomes" id="UP000644507">
    <property type="component" value="Unassembled WGS sequence"/>
</dbReference>
<dbReference type="PANTHER" id="PTHR14859">
    <property type="entry name" value="CALCOFLUOR WHITE HYPERSENSITIVE PROTEIN PRECURSOR"/>
    <property type="match status" value="1"/>
</dbReference>
<evidence type="ECO:0000256" key="1">
    <source>
        <dbReference type="SAM" id="MobiDB-lite"/>
    </source>
</evidence>
<reference evidence="3" key="1">
    <citation type="journal article" date="2014" name="Int. J. Syst. Evol. Microbiol.">
        <title>Complete genome sequence of Corynebacterium casei LMG S-19264T (=DSM 44701T), isolated from a smear-ripened cheese.</title>
        <authorList>
            <consortium name="US DOE Joint Genome Institute (JGI-PGF)"/>
            <person name="Walter F."/>
            <person name="Albersmeier A."/>
            <person name="Kalinowski J."/>
            <person name="Ruckert C."/>
        </authorList>
    </citation>
    <scope>NUCLEOTIDE SEQUENCE</scope>
    <source>
        <strain evidence="3">KCTC 12988</strain>
    </source>
</reference>
<protein>
    <recommendedName>
        <fullName evidence="2">Endonuclease/exonuclease/phosphatase domain-containing protein</fullName>
    </recommendedName>
</protein>
<feature type="region of interest" description="Disordered" evidence="1">
    <location>
        <begin position="43"/>
        <end position="68"/>
    </location>
</feature>
<dbReference type="InterPro" id="IPR051916">
    <property type="entry name" value="GPI-anchor_lipid_remodeler"/>
</dbReference>
<dbReference type="Pfam" id="PF03372">
    <property type="entry name" value="Exo_endo_phos"/>
    <property type="match status" value="1"/>
</dbReference>
<dbReference type="SUPFAM" id="SSF56219">
    <property type="entry name" value="DNase I-like"/>
    <property type="match status" value="1"/>
</dbReference>
<feature type="domain" description="Endonuclease/exonuclease/phosphatase" evidence="2">
    <location>
        <begin position="76"/>
        <end position="307"/>
    </location>
</feature>